<dbReference type="EMBL" id="LR798344">
    <property type="protein sequence ID" value="CAB5225625.1"/>
    <property type="molecule type" value="Genomic_DNA"/>
</dbReference>
<organism evidence="2">
    <name type="scientific">uncultured Caudovirales phage</name>
    <dbReference type="NCBI Taxonomy" id="2100421"/>
    <lineage>
        <taxon>Viruses</taxon>
        <taxon>Duplodnaviria</taxon>
        <taxon>Heunggongvirae</taxon>
        <taxon>Uroviricota</taxon>
        <taxon>Caudoviricetes</taxon>
        <taxon>Peduoviridae</taxon>
        <taxon>Maltschvirus</taxon>
        <taxon>Maltschvirus maltsch</taxon>
    </lineage>
</organism>
<accession>A0A6J7X9P7</accession>
<reference evidence="2" key="1">
    <citation type="submission" date="2020-05" db="EMBL/GenBank/DDBJ databases">
        <authorList>
            <person name="Chiriac C."/>
            <person name="Salcher M."/>
            <person name="Ghai R."/>
            <person name="Kavagutti S V."/>
        </authorList>
    </citation>
    <scope>NUCLEOTIDE SEQUENCE</scope>
</reference>
<keyword evidence="1" id="KW-0472">Membrane</keyword>
<name>A0A6J7X9P7_9CAUD</name>
<evidence type="ECO:0000256" key="1">
    <source>
        <dbReference type="SAM" id="Phobius"/>
    </source>
</evidence>
<evidence type="ECO:0000313" key="2">
    <source>
        <dbReference type="EMBL" id="CAB5225625.1"/>
    </source>
</evidence>
<feature type="transmembrane region" description="Helical" evidence="1">
    <location>
        <begin position="7"/>
        <end position="25"/>
    </location>
</feature>
<gene>
    <name evidence="2" type="ORF">UFOVP749_47</name>
</gene>
<sequence length="52" mass="5320">MLIGYRTYIMAGLGVLTAVASFLVGDVDAMTAANAAFTAAAVAFLRSSVPRP</sequence>
<keyword evidence="1" id="KW-1133">Transmembrane helix</keyword>
<protein>
    <submittedName>
        <fullName evidence="2">Uncharacterized protein</fullName>
    </submittedName>
</protein>
<proteinExistence type="predicted"/>
<keyword evidence="1" id="KW-0812">Transmembrane</keyword>